<keyword evidence="1" id="KW-0732">Signal</keyword>
<evidence type="ECO:0000313" key="3">
    <source>
        <dbReference type="EMBL" id="MFD1788682.1"/>
    </source>
</evidence>
<dbReference type="Pfam" id="PF03724">
    <property type="entry name" value="META"/>
    <property type="match status" value="1"/>
</dbReference>
<proteinExistence type="predicted"/>
<dbReference type="InterPro" id="IPR053147">
    <property type="entry name" value="Hsp_HslJ-like"/>
</dbReference>
<evidence type="ECO:0000313" key="4">
    <source>
        <dbReference type="Proteomes" id="UP001597283"/>
    </source>
</evidence>
<feature type="chain" id="PRO_5047069633" evidence="1">
    <location>
        <begin position="19"/>
        <end position="225"/>
    </location>
</feature>
<evidence type="ECO:0000259" key="2">
    <source>
        <dbReference type="Pfam" id="PF03724"/>
    </source>
</evidence>
<dbReference type="Proteomes" id="UP001597283">
    <property type="component" value="Unassembled WGS sequence"/>
</dbReference>
<keyword evidence="4" id="KW-1185">Reference proteome</keyword>
<protein>
    <submittedName>
        <fullName evidence="3">META domain-containing protein</fullName>
    </submittedName>
</protein>
<dbReference type="EMBL" id="JBHUFC010000006">
    <property type="protein sequence ID" value="MFD1788682.1"/>
    <property type="molecule type" value="Genomic_DNA"/>
</dbReference>
<feature type="domain" description="DUF306" evidence="2">
    <location>
        <begin position="120"/>
        <end position="221"/>
    </location>
</feature>
<name>A0ABW4NF14_9SPHN</name>
<comment type="caution">
    <text evidence="3">The sequence shown here is derived from an EMBL/GenBank/DDBJ whole genome shotgun (WGS) entry which is preliminary data.</text>
</comment>
<dbReference type="InterPro" id="IPR005184">
    <property type="entry name" value="DUF306_Meta_HslJ"/>
</dbReference>
<dbReference type="RefSeq" id="WP_380941068.1">
    <property type="nucleotide sequence ID" value="NZ_JBHUFC010000006.1"/>
</dbReference>
<accession>A0ABW4NF14</accession>
<organism evidence="3 4">
    <name type="scientific">Sphingomonas floccifaciens</name>
    <dbReference type="NCBI Taxonomy" id="1844115"/>
    <lineage>
        <taxon>Bacteria</taxon>
        <taxon>Pseudomonadati</taxon>
        <taxon>Pseudomonadota</taxon>
        <taxon>Alphaproteobacteria</taxon>
        <taxon>Sphingomonadales</taxon>
        <taxon>Sphingomonadaceae</taxon>
        <taxon>Sphingomonas</taxon>
    </lineage>
</organism>
<reference evidence="4" key="1">
    <citation type="journal article" date="2019" name="Int. J. Syst. Evol. Microbiol.">
        <title>The Global Catalogue of Microorganisms (GCM) 10K type strain sequencing project: providing services to taxonomists for standard genome sequencing and annotation.</title>
        <authorList>
            <consortium name="The Broad Institute Genomics Platform"/>
            <consortium name="The Broad Institute Genome Sequencing Center for Infectious Disease"/>
            <person name="Wu L."/>
            <person name="Ma J."/>
        </authorList>
    </citation>
    <scope>NUCLEOTIDE SEQUENCE [LARGE SCALE GENOMIC DNA]</scope>
    <source>
        <strain evidence="4">Q85</strain>
    </source>
</reference>
<evidence type="ECO:0000256" key="1">
    <source>
        <dbReference type="SAM" id="SignalP"/>
    </source>
</evidence>
<sequence length="225" mass="24319">MKGLLHAPILLLTLPAAAQSDRAPYRALGTEPFWSLTIDGRSIRYEPASGRPIGVTKPRPIVSINGELYRTSRMTVDITHTRCSDGMSDRTYADTVRVLIGRQELSGCGGKIISDGEANALTGTWWIDALNGRPVRLARPATLTFAADRLSGNICNGFGGAYRFQRGTLTTRDIIGTQMACMDGRTQVETALFATLRKPLKVSSGHAGALVLSDGRSSVTLRRMP</sequence>
<gene>
    <name evidence="3" type="ORF">ACFSC3_14025</name>
</gene>
<feature type="signal peptide" evidence="1">
    <location>
        <begin position="1"/>
        <end position="18"/>
    </location>
</feature>
<dbReference type="PANTHER" id="PTHR35535">
    <property type="entry name" value="HEAT SHOCK PROTEIN HSLJ"/>
    <property type="match status" value="1"/>
</dbReference>
<dbReference type="PANTHER" id="PTHR35535:SF1">
    <property type="entry name" value="HEAT SHOCK PROTEIN HSLJ"/>
    <property type="match status" value="1"/>
</dbReference>
<dbReference type="Gene3D" id="2.40.128.270">
    <property type="match status" value="1"/>
</dbReference>
<dbReference type="InterPro" id="IPR038670">
    <property type="entry name" value="HslJ-like_sf"/>
</dbReference>